<accession>A0A9W4TWV4</accession>
<feature type="region of interest" description="Disordered" evidence="15">
    <location>
        <begin position="1"/>
        <end position="95"/>
    </location>
</feature>
<comment type="subcellular location">
    <subcellularLocation>
        <location evidence="1">Nucleus</location>
    </subcellularLocation>
</comment>
<dbReference type="InterPro" id="IPR045076">
    <property type="entry name" value="MutS"/>
</dbReference>
<dbReference type="GO" id="GO:0006312">
    <property type="term" value="P:mitotic recombination"/>
    <property type="evidence" value="ECO:0007669"/>
    <property type="project" value="TreeGrafter"/>
</dbReference>
<feature type="compositionally biased region" description="Basic and acidic residues" evidence="15">
    <location>
        <begin position="23"/>
        <end position="39"/>
    </location>
</feature>
<proteinExistence type="inferred from homology"/>
<dbReference type="SUPFAM" id="SSF53150">
    <property type="entry name" value="DNA repair protein MutS, domain II"/>
    <property type="match status" value="1"/>
</dbReference>
<organism evidence="17 18">
    <name type="scientific">Candida verbasci</name>
    <dbReference type="NCBI Taxonomy" id="1227364"/>
    <lineage>
        <taxon>Eukaryota</taxon>
        <taxon>Fungi</taxon>
        <taxon>Dikarya</taxon>
        <taxon>Ascomycota</taxon>
        <taxon>Saccharomycotina</taxon>
        <taxon>Pichiomycetes</taxon>
        <taxon>Debaryomycetaceae</taxon>
        <taxon>Candida/Lodderomyces clade</taxon>
        <taxon>Candida</taxon>
    </lineage>
</organism>
<feature type="compositionally biased region" description="Low complexity" evidence="15">
    <location>
        <begin position="47"/>
        <end position="57"/>
    </location>
</feature>
<name>A0A9W4TWV4_9ASCO</name>
<evidence type="ECO:0000256" key="9">
    <source>
        <dbReference type="ARBA" id="ARBA00023242"/>
    </source>
</evidence>
<dbReference type="InterPro" id="IPR007861">
    <property type="entry name" value="DNA_mismatch_repair_MutS_clamp"/>
</dbReference>
<gene>
    <name evidence="17" type="ORF">CANVERA_P2538</name>
</gene>
<keyword evidence="6" id="KW-0067">ATP-binding</keyword>
<evidence type="ECO:0000256" key="4">
    <source>
        <dbReference type="ARBA" id="ARBA00022741"/>
    </source>
</evidence>
<keyword evidence="9" id="KW-0539">Nucleus</keyword>
<dbReference type="GO" id="GO:0140664">
    <property type="term" value="F:ATP-dependent DNA damage sensor activity"/>
    <property type="evidence" value="ECO:0007669"/>
    <property type="project" value="InterPro"/>
</dbReference>
<dbReference type="GO" id="GO:0006298">
    <property type="term" value="P:mismatch repair"/>
    <property type="evidence" value="ECO:0007669"/>
    <property type="project" value="InterPro"/>
</dbReference>
<dbReference type="InterPro" id="IPR007860">
    <property type="entry name" value="DNA_mmatch_repair_MutS_con_dom"/>
</dbReference>
<dbReference type="SUPFAM" id="SSF52540">
    <property type="entry name" value="P-loop containing nucleoside triphosphate hydrolases"/>
    <property type="match status" value="1"/>
</dbReference>
<keyword evidence="5 14" id="KW-0227">DNA damage</keyword>
<dbReference type="InterPro" id="IPR027417">
    <property type="entry name" value="P-loop_NTPase"/>
</dbReference>
<keyword evidence="18" id="KW-1185">Reference proteome</keyword>
<evidence type="ECO:0000259" key="16">
    <source>
        <dbReference type="PROSITE" id="PS00486"/>
    </source>
</evidence>
<dbReference type="Pfam" id="PF05188">
    <property type="entry name" value="MutS_II"/>
    <property type="match status" value="1"/>
</dbReference>
<feature type="compositionally biased region" description="Polar residues" evidence="15">
    <location>
        <begin position="65"/>
        <end position="82"/>
    </location>
</feature>
<dbReference type="Proteomes" id="UP001152885">
    <property type="component" value="Unassembled WGS sequence"/>
</dbReference>
<dbReference type="Pfam" id="PF05192">
    <property type="entry name" value="MutS_III"/>
    <property type="match status" value="1"/>
</dbReference>
<keyword evidence="7 14" id="KW-0238">DNA-binding</keyword>
<dbReference type="InterPro" id="IPR007695">
    <property type="entry name" value="DNA_mismatch_repair_MutS-lik_N"/>
</dbReference>
<keyword evidence="4 14" id="KW-0547">Nucleotide-binding</keyword>
<comment type="similarity">
    <text evidence="2">Belongs to the DNA mismatch repair MutS family. MSH3 subfamily.</text>
</comment>
<evidence type="ECO:0000256" key="13">
    <source>
        <dbReference type="ARBA" id="ARBA00073774"/>
    </source>
</evidence>
<dbReference type="SUPFAM" id="SSF48334">
    <property type="entry name" value="DNA repair protein MutS, domain III"/>
    <property type="match status" value="1"/>
</dbReference>
<feature type="domain" description="DNA mismatch repair proteins mutS family" evidence="16">
    <location>
        <begin position="832"/>
        <end position="848"/>
    </location>
</feature>
<dbReference type="PANTHER" id="PTHR11361:SF122">
    <property type="entry name" value="DNA MISMATCH REPAIR PROTEIN MSH3"/>
    <property type="match status" value="1"/>
</dbReference>
<dbReference type="SUPFAM" id="SSF55271">
    <property type="entry name" value="DNA repair protein MutS, domain I"/>
    <property type="match status" value="1"/>
</dbReference>
<evidence type="ECO:0000256" key="7">
    <source>
        <dbReference type="ARBA" id="ARBA00023125"/>
    </source>
</evidence>
<dbReference type="InterPro" id="IPR007696">
    <property type="entry name" value="DNA_mismatch_repair_MutS_core"/>
</dbReference>
<dbReference type="Pfam" id="PF00488">
    <property type="entry name" value="MutS_V"/>
    <property type="match status" value="1"/>
</dbReference>
<feature type="compositionally biased region" description="Low complexity" evidence="15">
    <location>
        <begin position="10"/>
        <end position="21"/>
    </location>
</feature>
<comment type="subunit">
    <text evidence="11">Heterodimer consisting of MSH2-MSH3 (MutS beta). Forms a ternary complex with MutL alpha (MLH1-PMS1).</text>
</comment>
<comment type="caution">
    <text evidence="17">The sequence shown here is derived from an EMBL/GenBank/DDBJ whole genome shotgun (WGS) entry which is preliminary data.</text>
</comment>
<dbReference type="Pfam" id="PF05190">
    <property type="entry name" value="MutS_IV"/>
    <property type="match status" value="1"/>
</dbReference>
<dbReference type="Pfam" id="PF01624">
    <property type="entry name" value="MutS_I"/>
    <property type="match status" value="1"/>
</dbReference>
<dbReference type="InterPro" id="IPR017261">
    <property type="entry name" value="DNA_mismatch_repair_MutS/MSH"/>
</dbReference>
<dbReference type="InterPro" id="IPR036187">
    <property type="entry name" value="DNA_mismatch_repair_MutS_sf"/>
</dbReference>
<dbReference type="InterPro" id="IPR036678">
    <property type="entry name" value="MutS_con_dom_sf"/>
</dbReference>
<evidence type="ECO:0000313" key="17">
    <source>
        <dbReference type="EMBL" id="CAI5758026.1"/>
    </source>
</evidence>
<evidence type="ECO:0000256" key="2">
    <source>
        <dbReference type="ARBA" id="ARBA00007094"/>
    </source>
</evidence>
<dbReference type="Gene3D" id="3.30.420.110">
    <property type="entry name" value="MutS, connector domain"/>
    <property type="match status" value="1"/>
</dbReference>
<dbReference type="AlphaFoldDB" id="A0A9W4TWV4"/>
<dbReference type="EMBL" id="CANTUO010000002">
    <property type="protein sequence ID" value="CAI5758026.1"/>
    <property type="molecule type" value="Genomic_DNA"/>
</dbReference>
<evidence type="ECO:0000256" key="10">
    <source>
        <dbReference type="ARBA" id="ARBA00025373"/>
    </source>
</evidence>
<dbReference type="OrthoDB" id="121051at2759"/>
<comment type="function">
    <text evidence="10">Component of the post-replicative DNA mismatch repair system (MMR). Heterodimerizes with MSH2 to form MutS beta, which binds to DNA mismatches thereby initiating DNA repair. MSH3 provides substrate-binding and substrate specificity to the complex. When bound, the MutS beta heterodimer bends the DNA helix and shields approximately 20 base pairs. Acts mainly to repair insertion-deletion loops (IDLs) from 2 to 13 nucleotides in size, but can also repair base-base and single insertion-deletion mismatches that occur during replication. After mismatch binding, forms a ternary complex with the MutL alpha heterodimer, which is thought to be responsible for directing the downstream MMR events, including strand discrimination, excision, and resynthesis. ATP binding and hydrolysis play a pivotal role in mismatch repair functions.</text>
</comment>
<dbReference type="PIRSF" id="PIRSF037677">
    <property type="entry name" value="DNA_mis_repair_Msh6"/>
    <property type="match status" value="1"/>
</dbReference>
<evidence type="ECO:0000256" key="8">
    <source>
        <dbReference type="ARBA" id="ARBA00023204"/>
    </source>
</evidence>
<sequence length="982" mass="112291">MTPKKQSTINSFFKSSNKSSSDVNKELQEISKLSKETEGKFSTFTFNKNENNNNQKNKPNEIDKNINQAKRTLTETESPLNSSKRRHNSKSQTKLTPLEKQIIELTEANPDKVLLIQVGYKYRSFGESAKIVARALNIMYIENDSDARFSYCSFPDVRLHINLQRILNVGVKVGVVKQMESAIVKEVEKSSKSSDLMKREITGVYTKGTYMGDEFIESNLVPNTAESENPSYIICIYENLNDKVSTLFGLVAVQPLTGEIIYDSFTDNLTREELETRLLYLRPSEVIVVNKENDISSSTLKSLKLINRELKFVHKQEHSDFKLNLEPHLIEYYTINFPTSIQICISELIQYLTEFKLNNIFSLPQNITNFKDSRKYMILPANTLSALEIFTNSTNSDSTKGTLVWLLNHTRTRFGSRLLHKWISKPLIERNKIEERYQAIEDLASGYNHVIDSLMGQLNKIGKNLDLEELLIKIHYSSTLHSTRINRKQVFLMIETFNDLRKLVKSFEKSVVSLNLNSGLLKEIFQDLLEASKSQVVENLTNMLNPSYLLNDSKDINDQKITFFNLKYQDGGFDKIINVKNEIKNVEFLLDEELKKIKQLLKRPQLKYITSNKEPYLIEIRNGKQVEELPSSFIKISGTNSVSRFRSKEVSELYKLLQYHQELLVQSCDEAFQDYLLNIDSQYGYFHKIVKHLANFDCLLSLTAASNLKDRIKPKLTDELIIDVKNAKNPIIEQIRENYVSNDINIQYDSNRALIITGPNMGGKSCYVRTVALLVIMTQIGCYIPCESASVGIFDSIFIRMGATDNILKGNSTFMTEMLECGHIINRITNRSLIILDEIGRGTGTIDGIALAYSILKYLIELPQQPLLLFITHYPSISVLEYEYPKIVKNYHMGFEEIQTDSNFPEVVFLYTLESGVVNNSYGLNVAKLANIPNGIIGKAFEISEELKNKIESRDQVNFINTVKGVLDNDVNALNSLTNYLN</sequence>
<dbReference type="GO" id="GO:0005634">
    <property type="term" value="C:nucleus"/>
    <property type="evidence" value="ECO:0007669"/>
    <property type="project" value="UniProtKB-SubCell"/>
</dbReference>
<dbReference type="InterPro" id="IPR016151">
    <property type="entry name" value="DNA_mismatch_repair_MutS_N"/>
</dbReference>
<evidence type="ECO:0000256" key="11">
    <source>
        <dbReference type="ARBA" id="ARBA00025902"/>
    </source>
</evidence>
<dbReference type="InterPro" id="IPR000432">
    <property type="entry name" value="DNA_mismatch_repair_MutS_C"/>
</dbReference>
<evidence type="ECO:0000256" key="14">
    <source>
        <dbReference type="RuleBase" id="RU003756"/>
    </source>
</evidence>
<dbReference type="GO" id="GO:0005524">
    <property type="term" value="F:ATP binding"/>
    <property type="evidence" value="ECO:0007669"/>
    <property type="project" value="UniProtKB-KW"/>
</dbReference>
<dbReference type="SMART" id="SM00534">
    <property type="entry name" value="MUTSac"/>
    <property type="match status" value="1"/>
</dbReference>
<keyword evidence="8 14" id="KW-0234">DNA repair</keyword>
<evidence type="ECO:0000256" key="15">
    <source>
        <dbReference type="SAM" id="MobiDB-lite"/>
    </source>
</evidence>
<dbReference type="Gene3D" id="1.10.1420.10">
    <property type="match status" value="2"/>
</dbReference>
<dbReference type="GO" id="GO:0030983">
    <property type="term" value="F:mismatched DNA binding"/>
    <property type="evidence" value="ECO:0007669"/>
    <property type="project" value="InterPro"/>
</dbReference>
<evidence type="ECO:0000256" key="12">
    <source>
        <dbReference type="ARBA" id="ARBA00029792"/>
    </source>
</evidence>
<dbReference type="Gene3D" id="3.40.50.300">
    <property type="entry name" value="P-loop containing nucleotide triphosphate hydrolases"/>
    <property type="match status" value="1"/>
</dbReference>
<dbReference type="Gene3D" id="3.40.1170.10">
    <property type="entry name" value="DNA repair protein MutS, domain I"/>
    <property type="match status" value="1"/>
</dbReference>
<dbReference type="FunFam" id="3.40.50.300:FF:000870">
    <property type="entry name" value="MutS protein homolog 4"/>
    <property type="match status" value="1"/>
</dbReference>
<evidence type="ECO:0000256" key="5">
    <source>
        <dbReference type="ARBA" id="ARBA00022763"/>
    </source>
</evidence>
<reference evidence="17" key="1">
    <citation type="submission" date="2022-12" db="EMBL/GenBank/DDBJ databases">
        <authorList>
            <person name="Brejova B."/>
        </authorList>
    </citation>
    <scope>NUCLEOTIDE SEQUENCE</scope>
</reference>
<protein>
    <recommendedName>
        <fullName evidence="3 13">DNA mismatch repair protein MSH3</fullName>
    </recommendedName>
    <alternativeName>
        <fullName evidence="3 13">DNA mismatch repair protein MSH3</fullName>
    </alternativeName>
    <alternativeName>
        <fullName evidence="12">MutS protein homolog 3</fullName>
    </alternativeName>
</protein>
<evidence type="ECO:0000313" key="18">
    <source>
        <dbReference type="Proteomes" id="UP001152885"/>
    </source>
</evidence>
<dbReference type="PROSITE" id="PS00486">
    <property type="entry name" value="DNA_MISMATCH_REPAIR_2"/>
    <property type="match status" value="1"/>
</dbReference>
<evidence type="ECO:0000256" key="6">
    <source>
        <dbReference type="ARBA" id="ARBA00022840"/>
    </source>
</evidence>
<dbReference type="PANTHER" id="PTHR11361">
    <property type="entry name" value="DNA MISMATCH REPAIR PROTEIN MUTS FAMILY MEMBER"/>
    <property type="match status" value="1"/>
</dbReference>
<evidence type="ECO:0000256" key="1">
    <source>
        <dbReference type="ARBA" id="ARBA00004123"/>
    </source>
</evidence>
<dbReference type="SMART" id="SM00533">
    <property type="entry name" value="MUTSd"/>
    <property type="match status" value="1"/>
</dbReference>
<evidence type="ECO:0000256" key="3">
    <source>
        <dbReference type="ARBA" id="ARBA00022151"/>
    </source>
</evidence>